<organism evidence="4 5">
    <name type="scientific">Mucilaginibacter paludis DSM 18603</name>
    <dbReference type="NCBI Taxonomy" id="714943"/>
    <lineage>
        <taxon>Bacteria</taxon>
        <taxon>Pseudomonadati</taxon>
        <taxon>Bacteroidota</taxon>
        <taxon>Sphingobacteriia</taxon>
        <taxon>Sphingobacteriales</taxon>
        <taxon>Sphingobacteriaceae</taxon>
        <taxon>Mucilaginibacter</taxon>
    </lineage>
</organism>
<feature type="domain" description="FecR protein" evidence="2">
    <location>
        <begin position="142"/>
        <end position="232"/>
    </location>
</feature>
<dbReference type="Gene3D" id="3.55.50.30">
    <property type="match status" value="1"/>
</dbReference>
<feature type="transmembrane region" description="Helical" evidence="1">
    <location>
        <begin position="102"/>
        <end position="122"/>
    </location>
</feature>
<dbReference type="PIRSF" id="PIRSF018266">
    <property type="entry name" value="FecR"/>
    <property type="match status" value="1"/>
</dbReference>
<protein>
    <submittedName>
        <fullName evidence="4">Anti-FecI sigma factor, FecR</fullName>
    </submittedName>
</protein>
<dbReference type="Proteomes" id="UP000002774">
    <property type="component" value="Chromosome"/>
</dbReference>
<dbReference type="eggNOG" id="COG3712">
    <property type="taxonomic scope" value="Bacteria"/>
</dbReference>
<evidence type="ECO:0000259" key="3">
    <source>
        <dbReference type="Pfam" id="PF16344"/>
    </source>
</evidence>
<dbReference type="InterPro" id="IPR012373">
    <property type="entry name" value="Ferrdict_sens_TM"/>
</dbReference>
<evidence type="ECO:0000256" key="1">
    <source>
        <dbReference type="SAM" id="Phobius"/>
    </source>
</evidence>
<dbReference type="Pfam" id="PF16344">
    <property type="entry name" value="FecR_C"/>
    <property type="match status" value="1"/>
</dbReference>
<dbReference type="Pfam" id="PF04773">
    <property type="entry name" value="FecR"/>
    <property type="match status" value="1"/>
</dbReference>
<keyword evidence="5" id="KW-1185">Reference proteome</keyword>
<dbReference type="Gene3D" id="2.60.120.1440">
    <property type="match status" value="1"/>
</dbReference>
<dbReference type="PANTHER" id="PTHR30273:SF2">
    <property type="entry name" value="PROTEIN FECR"/>
    <property type="match status" value="1"/>
</dbReference>
<evidence type="ECO:0000313" key="4">
    <source>
        <dbReference type="EMBL" id="EHQ24512.1"/>
    </source>
</evidence>
<dbReference type="PANTHER" id="PTHR30273">
    <property type="entry name" value="PERIPLASMIC SIGNAL SENSOR AND SIGMA FACTOR ACTIVATOR FECR-RELATED"/>
    <property type="match status" value="1"/>
</dbReference>
<evidence type="ECO:0000259" key="2">
    <source>
        <dbReference type="Pfam" id="PF04773"/>
    </source>
</evidence>
<keyword evidence="1" id="KW-1133">Transmembrane helix</keyword>
<dbReference type="EMBL" id="CM001403">
    <property type="protein sequence ID" value="EHQ24512.1"/>
    <property type="molecule type" value="Genomic_DNA"/>
</dbReference>
<dbReference type="STRING" id="714943.Mucpa_0316"/>
<keyword evidence="1" id="KW-0812">Transmembrane</keyword>
<dbReference type="HOGENOM" id="CLU_050192_2_3_10"/>
<gene>
    <name evidence="4" type="ORF">Mucpa_0316</name>
</gene>
<keyword evidence="1" id="KW-0472">Membrane</keyword>
<dbReference type="RefSeq" id="WP_008504058.1">
    <property type="nucleotide sequence ID" value="NZ_CM001403.1"/>
</dbReference>
<dbReference type="InterPro" id="IPR006860">
    <property type="entry name" value="FecR"/>
</dbReference>
<reference evidence="4" key="1">
    <citation type="submission" date="2011-09" db="EMBL/GenBank/DDBJ databases">
        <title>The permanent draft genome of Mucilaginibacter paludis DSM 18603.</title>
        <authorList>
            <consortium name="US DOE Joint Genome Institute (JGI-PGF)"/>
            <person name="Lucas S."/>
            <person name="Han J."/>
            <person name="Lapidus A."/>
            <person name="Bruce D."/>
            <person name="Goodwin L."/>
            <person name="Pitluck S."/>
            <person name="Peters L."/>
            <person name="Kyrpides N."/>
            <person name="Mavromatis K."/>
            <person name="Ivanova N."/>
            <person name="Mikhailova N."/>
            <person name="Held B."/>
            <person name="Detter J.C."/>
            <person name="Tapia R."/>
            <person name="Han C."/>
            <person name="Land M."/>
            <person name="Hauser L."/>
            <person name="Markowitz V."/>
            <person name="Cheng J.-F."/>
            <person name="Hugenholtz P."/>
            <person name="Woyke T."/>
            <person name="Wu D."/>
            <person name="Tindall B."/>
            <person name="Brambilla E."/>
            <person name="Klenk H.-P."/>
            <person name="Eisen J.A."/>
        </authorList>
    </citation>
    <scope>NUCLEOTIDE SEQUENCE [LARGE SCALE GENOMIC DNA]</scope>
    <source>
        <strain evidence="4">DSM 18603</strain>
    </source>
</reference>
<evidence type="ECO:0000313" key="5">
    <source>
        <dbReference type="Proteomes" id="UP000002774"/>
    </source>
</evidence>
<accession>H1YGG0</accession>
<dbReference type="AlphaFoldDB" id="H1YGG0"/>
<dbReference type="OrthoDB" id="1523735at2"/>
<proteinExistence type="predicted"/>
<sequence length="364" mass="41190">MDYSKFDIEDFVADASFQEFCLGNNDQSANFWMHWLEEHPEKRTIVQNAKALYYTLNGNITDESFRADYKSFKKATDHLNPDLSSPFITEFKTTEKRSNRTFLISLSGIAASLLIVFGVYRFRSRVEKTTTSVTQLLYVSPLGKKKSFKLADGTKVILNGGSTLKVAKNFNIDSRDVQLEGEGYFDVVHNSTKTFTVHTGKINVKDIGTIFNVKAYSTDKTTEASLIKGSIEITVNNLSKSKVLLTPNKKFVLFNKRDLSKTNEVTATKKLFAVSAITNNTISNSIVETDWTQNKLTFFDQPFDEIAPQMERWYGVKINIINPQVKGGRFTGTFDHEDIIQVLNALKLSGNFNYRKEGDAISIY</sequence>
<name>H1YGG0_9SPHI</name>
<dbReference type="GO" id="GO:0016989">
    <property type="term" value="F:sigma factor antagonist activity"/>
    <property type="evidence" value="ECO:0007669"/>
    <property type="project" value="TreeGrafter"/>
</dbReference>
<dbReference type="InterPro" id="IPR032508">
    <property type="entry name" value="FecR_C"/>
</dbReference>
<feature type="domain" description="Protein FecR C-terminal" evidence="3">
    <location>
        <begin position="295"/>
        <end position="363"/>
    </location>
</feature>